<proteinExistence type="predicted"/>
<keyword evidence="2" id="KW-1185">Reference proteome</keyword>
<dbReference type="AlphaFoldDB" id="A0AAE1UWJ9"/>
<sequence length="135" mass="14594">MLQEKLVRLSLSIPNHTGKEVKWHGKVMCPSGSFSRGDRSTHVMQRRRGGAHHTSAPCGTHSVGPGWGGVSCVWSRSDAVGMASIKSLPSKFSPPGHSPVAKPGRYKALWHGTAWVRFPASTKKLCMLGNLTLSH</sequence>
<evidence type="ECO:0000313" key="2">
    <source>
        <dbReference type="Proteomes" id="UP001291623"/>
    </source>
</evidence>
<accession>A0AAE1UWJ9</accession>
<dbReference type="EMBL" id="JAVYJV010000018">
    <property type="protein sequence ID" value="KAK4347573.1"/>
    <property type="molecule type" value="Genomic_DNA"/>
</dbReference>
<reference evidence="1" key="1">
    <citation type="submission" date="2023-12" db="EMBL/GenBank/DDBJ databases">
        <title>Genome assembly of Anisodus tanguticus.</title>
        <authorList>
            <person name="Wang Y.-J."/>
        </authorList>
    </citation>
    <scope>NUCLEOTIDE SEQUENCE</scope>
    <source>
        <strain evidence="1">KB-2021</strain>
        <tissue evidence="1">Leaf</tissue>
    </source>
</reference>
<evidence type="ECO:0000313" key="1">
    <source>
        <dbReference type="EMBL" id="KAK4347573.1"/>
    </source>
</evidence>
<dbReference type="Proteomes" id="UP001291623">
    <property type="component" value="Unassembled WGS sequence"/>
</dbReference>
<comment type="caution">
    <text evidence="1">The sequence shown here is derived from an EMBL/GenBank/DDBJ whole genome shotgun (WGS) entry which is preliminary data.</text>
</comment>
<name>A0AAE1UWJ9_9SOLA</name>
<gene>
    <name evidence="1" type="ORF">RND71_033912</name>
</gene>
<organism evidence="1 2">
    <name type="scientific">Anisodus tanguticus</name>
    <dbReference type="NCBI Taxonomy" id="243964"/>
    <lineage>
        <taxon>Eukaryota</taxon>
        <taxon>Viridiplantae</taxon>
        <taxon>Streptophyta</taxon>
        <taxon>Embryophyta</taxon>
        <taxon>Tracheophyta</taxon>
        <taxon>Spermatophyta</taxon>
        <taxon>Magnoliopsida</taxon>
        <taxon>eudicotyledons</taxon>
        <taxon>Gunneridae</taxon>
        <taxon>Pentapetalae</taxon>
        <taxon>asterids</taxon>
        <taxon>lamiids</taxon>
        <taxon>Solanales</taxon>
        <taxon>Solanaceae</taxon>
        <taxon>Solanoideae</taxon>
        <taxon>Hyoscyameae</taxon>
        <taxon>Anisodus</taxon>
    </lineage>
</organism>
<protein>
    <submittedName>
        <fullName evidence="1">Uncharacterized protein</fullName>
    </submittedName>
</protein>